<keyword evidence="7" id="KW-0539">Nucleus</keyword>
<dbReference type="GO" id="GO:0006357">
    <property type="term" value="P:regulation of transcription by RNA polymerase II"/>
    <property type="evidence" value="ECO:0007669"/>
    <property type="project" value="TreeGrafter"/>
</dbReference>
<dbReference type="OMA" id="QDLPMDC"/>
<feature type="compositionally biased region" description="Polar residues" evidence="9">
    <location>
        <begin position="28"/>
        <end position="40"/>
    </location>
</feature>
<dbReference type="GO" id="GO:0003700">
    <property type="term" value="F:DNA-binding transcription factor activity"/>
    <property type="evidence" value="ECO:0007669"/>
    <property type="project" value="TreeGrafter"/>
</dbReference>
<evidence type="ECO:0000256" key="4">
    <source>
        <dbReference type="ARBA" id="ARBA00022771"/>
    </source>
</evidence>
<feature type="compositionally biased region" description="Low complexity" evidence="9">
    <location>
        <begin position="488"/>
        <end position="499"/>
    </location>
</feature>
<dbReference type="GO" id="GO:0008270">
    <property type="term" value="F:zinc ion binding"/>
    <property type="evidence" value="ECO:0007669"/>
    <property type="project" value="UniProtKB-KW"/>
</dbReference>
<feature type="region of interest" description="Disordered" evidence="9">
    <location>
        <begin position="100"/>
        <end position="148"/>
    </location>
</feature>
<dbReference type="FunFam" id="3.30.160.60:FF:001669">
    <property type="entry name" value="Uncharacterized protein, isoform B"/>
    <property type="match status" value="1"/>
</dbReference>
<keyword evidence="3" id="KW-0677">Repeat</keyword>
<dbReference type="Pfam" id="PF12874">
    <property type="entry name" value="zf-met"/>
    <property type="match status" value="1"/>
</dbReference>
<dbReference type="PANTHER" id="PTHR24404">
    <property type="entry name" value="ZINC FINGER PROTEIN"/>
    <property type="match status" value="1"/>
</dbReference>
<evidence type="ECO:0000256" key="9">
    <source>
        <dbReference type="SAM" id="MobiDB-lite"/>
    </source>
</evidence>
<keyword evidence="4 8" id="KW-0863">Zinc-finger</keyword>
<keyword evidence="5" id="KW-0862">Zinc</keyword>
<dbReference type="InterPro" id="IPR036236">
    <property type="entry name" value="Znf_C2H2_sf"/>
</dbReference>
<dbReference type="GO" id="GO:0000978">
    <property type="term" value="F:RNA polymerase II cis-regulatory region sequence-specific DNA binding"/>
    <property type="evidence" value="ECO:0007669"/>
    <property type="project" value="TreeGrafter"/>
</dbReference>
<dbReference type="Pfam" id="PF05605">
    <property type="entry name" value="zf-Di19"/>
    <property type="match status" value="1"/>
</dbReference>
<feature type="domain" description="C2H2-type" evidence="10">
    <location>
        <begin position="186"/>
        <end position="213"/>
    </location>
</feature>
<feature type="compositionally biased region" description="Low complexity" evidence="9">
    <location>
        <begin position="374"/>
        <end position="386"/>
    </location>
</feature>
<dbReference type="InterPro" id="IPR050589">
    <property type="entry name" value="Ikaros_C2H2-ZF"/>
</dbReference>
<dbReference type="EMBL" id="LJIJ01000376">
    <property type="protein sequence ID" value="ODM98161.1"/>
    <property type="molecule type" value="Genomic_DNA"/>
</dbReference>
<feature type="domain" description="C2H2-type" evidence="10">
    <location>
        <begin position="214"/>
        <end position="242"/>
    </location>
</feature>
<dbReference type="Proteomes" id="UP000094527">
    <property type="component" value="Unassembled WGS sequence"/>
</dbReference>
<gene>
    <name evidence="11" type="ORF">Ocin01_08517</name>
</gene>
<feature type="domain" description="C2H2-type" evidence="10">
    <location>
        <begin position="158"/>
        <end position="185"/>
    </location>
</feature>
<evidence type="ECO:0000256" key="8">
    <source>
        <dbReference type="PROSITE-ProRule" id="PRU00042"/>
    </source>
</evidence>
<evidence type="ECO:0000256" key="6">
    <source>
        <dbReference type="ARBA" id="ARBA00023125"/>
    </source>
</evidence>
<evidence type="ECO:0000256" key="3">
    <source>
        <dbReference type="ARBA" id="ARBA00022737"/>
    </source>
</evidence>
<dbReference type="AlphaFoldDB" id="A0A1D2MYZ3"/>
<dbReference type="PROSITE" id="PS00028">
    <property type="entry name" value="ZINC_FINGER_C2H2_1"/>
    <property type="match status" value="5"/>
</dbReference>
<dbReference type="STRING" id="48709.A0A1D2MYZ3"/>
<dbReference type="Gene3D" id="3.30.160.60">
    <property type="entry name" value="Classic Zinc Finger"/>
    <property type="match status" value="4"/>
</dbReference>
<dbReference type="PROSITE" id="PS50157">
    <property type="entry name" value="ZINC_FINGER_C2H2_2"/>
    <property type="match status" value="4"/>
</dbReference>
<evidence type="ECO:0000256" key="2">
    <source>
        <dbReference type="ARBA" id="ARBA00022723"/>
    </source>
</evidence>
<proteinExistence type="predicted"/>
<evidence type="ECO:0000256" key="1">
    <source>
        <dbReference type="ARBA" id="ARBA00004123"/>
    </source>
</evidence>
<evidence type="ECO:0000313" key="12">
    <source>
        <dbReference type="Proteomes" id="UP000094527"/>
    </source>
</evidence>
<comment type="subcellular location">
    <subcellularLocation>
        <location evidence="1">Nucleus</location>
    </subcellularLocation>
</comment>
<keyword evidence="6" id="KW-0238">DNA-binding</keyword>
<feature type="region of interest" description="Disordered" evidence="9">
    <location>
        <begin position="399"/>
        <end position="450"/>
    </location>
</feature>
<feature type="domain" description="C2H2-type" evidence="10">
    <location>
        <begin position="534"/>
        <end position="561"/>
    </location>
</feature>
<feature type="compositionally biased region" description="Polar residues" evidence="9">
    <location>
        <begin position="428"/>
        <end position="437"/>
    </location>
</feature>
<comment type="caution">
    <text evidence="11">The sequence shown here is derived from an EMBL/GenBank/DDBJ whole genome shotgun (WGS) entry which is preliminary data.</text>
</comment>
<feature type="compositionally biased region" description="Polar residues" evidence="9">
    <location>
        <begin position="122"/>
        <end position="131"/>
    </location>
</feature>
<feature type="compositionally biased region" description="Acidic residues" evidence="9">
    <location>
        <begin position="416"/>
        <end position="426"/>
    </location>
</feature>
<dbReference type="SUPFAM" id="SSF57667">
    <property type="entry name" value="beta-beta-alpha zinc fingers"/>
    <property type="match status" value="3"/>
</dbReference>
<dbReference type="Pfam" id="PF00096">
    <property type="entry name" value="zf-C2H2"/>
    <property type="match status" value="2"/>
</dbReference>
<protein>
    <submittedName>
        <fullName evidence="11">Putative zinc finger protein</fullName>
    </submittedName>
</protein>
<dbReference type="InterPro" id="IPR013087">
    <property type="entry name" value="Znf_C2H2_type"/>
</dbReference>
<dbReference type="SMART" id="SM00355">
    <property type="entry name" value="ZnF_C2H2"/>
    <property type="match status" value="6"/>
</dbReference>
<evidence type="ECO:0000259" key="10">
    <source>
        <dbReference type="PROSITE" id="PS50157"/>
    </source>
</evidence>
<accession>A0A1D2MYZ3</accession>
<feature type="region of interest" description="Disordered" evidence="9">
    <location>
        <begin position="17"/>
        <end position="83"/>
    </location>
</feature>
<feature type="region of interest" description="Disordered" evidence="9">
    <location>
        <begin position="349"/>
        <end position="386"/>
    </location>
</feature>
<name>A0A1D2MYZ3_ORCCI</name>
<organism evidence="11 12">
    <name type="scientific">Orchesella cincta</name>
    <name type="common">Springtail</name>
    <name type="synonym">Podura cincta</name>
    <dbReference type="NCBI Taxonomy" id="48709"/>
    <lineage>
        <taxon>Eukaryota</taxon>
        <taxon>Metazoa</taxon>
        <taxon>Ecdysozoa</taxon>
        <taxon>Arthropoda</taxon>
        <taxon>Hexapoda</taxon>
        <taxon>Collembola</taxon>
        <taxon>Entomobryomorpha</taxon>
        <taxon>Entomobryoidea</taxon>
        <taxon>Orchesellidae</taxon>
        <taxon>Orchesellinae</taxon>
        <taxon>Orchesella</taxon>
    </lineage>
</organism>
<dbReference type="FunFam" id="3.30.160.60:FF:000821">
    <property type="entry name" value="Zinc finger protein 524"/>
    <property type="match status" value="1"/>
</dbReference>
<reference evidence="11 12" key="1">
    <citation type="journal article" date="2016" name="Genome Biol. Evol.">
        <title>Gene Family Evolution Reflects Adaptation to Soil Environmental Stressors in the Genome of the Collembolan Orchesella cincta.</title>
        <authorList>
            <person name="Faddeeva-Vakhrusheva A."/>
            <person name="Derks M.F."/>
            <person name="Anvar S.Y."/>
            <person name="Agamennone V."/>
            <person name="Suring W."/>
            <person name="Smit S."/>
            <person name="van Straalen N.M."/>
            <person name="Roelofs D."/>
        </authorList>
    </citation>
    <scope>NUCLEOTIDE SEQUENCE [LARGE SCALE GENOMIC DNA]</scope>
    <source>
        <tissue evidence="11">Mixed pool</tissue>
    </source>
</reference>
<evidence type="ECO:0000256" key="5">
    <source>
        <dbReference type="ARBA" id="ARBA00022833"/>
    </source>
</evidence>
<evidence type="ECO:0000313" key="11">
    <source>
        <dbReference type="EMBL" id="ODM98161.1"/>
    </source>
</evidence>
<keyword evidence="2" id="KW-0479">Metal-binding</keyword>
<dbReference type="GO" id="GO:0005634">
    <property type="term" value="C:nucleus"/>
    <property type="evidence" value="ECO:0007669"/>
    <property type="project" value="UniProtKB-SubCell"/>
</dbReference>
<keyword evidence="12" id="KW-1185">Reference proteome</keyword>
<dbReference type="OrthoDB" id="5576026at2759"/>
<sequence>MTAVGCAKEMEVQIREHGSVGEPGSALSLVSRNSGTSTTIHVIGSSGSTGDESSGEEPPLHNYTVPPKKNRLKEPNNNSLSSATASSLVSLIRGASNKDIINVDEQSQDDDDSGMSTKDGGVSTSLTSGENSDTDMGPDGDEHLGINSKGDDASKKLFECDVCNMKFSNGANMRRHRMRHTGVKPYECRICQKRFFRKDHLAEHMATHSKLLPFRCPICNKGFQRQIAMRAHFQNEHVGGSHDMVKACPLCSYKAGSMKSLRVHFYSRHGIDLDNPMPHSSSILCSNGSTSASPNPCGNSNGEYSELAQALGFEDREKSSDSSLIPSHFLVPQIEISSNSPYPPHFSFSADSSYSFNQDDRLGGHRSPSPPQNISPQSDSSSSHLPSSTDLLVVKKEVMDETSPETGESKSKECSDMSDDIQDMPEDLSSNNSSSCRQVCRSHSPKCSSSSLIKVSPLKSLLRDEWRSKESSQGNGTNGGTSRERSDSSSGHSSNSNFHTQAYDGEAITSSNGPENGAHSMYGRRAAALPTPLHQCVYCGIIFPDKTLYFLHKGCHSESNPWRCNICGESCSNVYDFNSHLLSKSHQ</sequence>
<dbReference type="PANTHER" id="PTHR24404:SF78">
    <property type="entry name" value="ZINC FINGER PROTEIN ZTF-16"/>
    <property type="match status" value="1"/>
</dbReference>
<dbReference type="InterPro" id="IPR008598">
    <property type="entry name" value="Di19_Zn-bd"/>
</dbReference>
<evidence type="ECO:0000256" key="7">
    <source>
        <dbReference type="ARBA" id="ARBA00023242"/>
    </source>
</evidence>
<feature type="region of interest" description="Disordered" evidence="9">
    <location>
        <begin position="464"/>
        <end position="499"/>
    </location>
</feature>